<feature type="disulfide bond" evidence="15">
    <location>
        <begin position="179"/>
        <end position="192"/>
    </location>
</feature>
<organism evidence="20 21">
    <name type="scientific">Calicophoron daubneyi</name>
    <name type="common">Rumen fluke</name>
    <name type="synonym">Paramphistomum daubneyi</name>
    <dbReference type="NCBI Taxonomy" id="300641"/>
    <lineage>
        <taxon>Eukaryota</taxon>
        <taxon>Metazoa</taxon>
        <taxon>Spiralia</taxon>
        <taxon>Lophotrochozoa</taxon>
        <taxon>Platyhelminthes</taxon>
        <taxon>Trematoda</taxon>
        <taxon>Digenea</taxon>
        <taxon>Plagiorchiida</taxon>
        <taxon>Pronocephalata</taxon>
        <taxon>Paramphistomoidea</taxon>
        <taxon>Paramphistomidae</taxon>
        <taxon>Calicophoron</taxon>
    </lineage>
</organism>
<feature type="transmembrane region" description="Helical" evidence="17">
    <location>
        <begin position="72"/>
        <end position="90"/>
    </location>
</feature>
<dbReference type="GO" id="GO:0050982">
    <property type="term" value="P:detection of mechanical stimulus"/>
    <property type="evidence" value="ECO:0007669"/>
    <property type="project" value="TreeGrafter"/>
</dbReference>
<keyword evidence="3" id="KW-0813">Transport</keyword>
<evidence type="ECO:0000313" key="20">
    <source>
        <dbReference type="EMBL" id="CAL5138847.1"/>
    </source>
</evidence>
<dbReference type="AlphaFoldDB" id="A0AAV2TTX1"/>
<keyword evidence="14" id="KW-0479">Metal-binding</keyword>
<sequence length="754" mass="86904">MMENEEAVGSVFTLVSESAGEKDTSTMTASQMIRIEEKASRGAKLLRTIWSTRMLTDVEDKRTFIKIALRELVIYTTYLVLLMIISFLMMNTNAYYYYVSVHDLVVGPYDGDNAVAFDDIGSLDDIWTYMNSQLLDALYTDAWYNDRNVSDREKGFINFDNKLVGVPRLRQVRVDSSKCLVPPLVGGFFNKCLPAYSYENRGMDPIVPKGDLIPVYTKDAWTYKDLALTGSSSYDAQHGSYDGSGYVQEFSRERNVTQAILQELFHGRWLDEATRAMFLDFTIYNANINMFVIVKLIFEVPYTGGVLPSQDFQAARLLRYTRTQDYFVMICEVLFGVLVLYYIVEELLEICANKWSYFKSIWSFMDIIVIVISVMFGVVVVYTTIRVDTLMDQVIKQNNQRYAHFDLIGYWYGHYIRILSLLVFFAILKLFKYVNFDKSLGQLNATLAVAAADSFGLILMFLCIFFAFAGFSHLAFGYTSNYYRTFTAASYALFRMMVGDINFDELRHAHYVIGPLFFILFILLVFFVLMNMFLAIVDESYRAVKDKLASQKAQMRLGVLIKKSAKEMFARLKKKKRKTVIQILRENNLFNTDYITFDDFRKVLKNEGYGDIELTTTFVKYDEDGDNLLNLQEQKVMEAQLEIAMRKTKKIEIEEDEGVGSDKEDEGEENKEKGGETEYVDPEDYKELLERVAVLEDAMISIVSHANELVTSLEEVEQIKREHREKLVGIIKKQKGQLDEMEPEEPGEPDPQDT</sequence>
<comment type="subcellular location">
    <subcellularLocation>
        <location evidence="1">Cell projection</location>
        <location evidence="1">Cilium membrane</location>
        <topology evidence="1">Multi-pass membrane protein</topology>
    </subcellularLocation>
</comment>
<feature type="compositionally biased region" description="Acidic residues" evidence="16">
    <location>
        <begin position="654"/>
        <end position="669"/>
    </location>
</feature>
<evidence type="ECO:0000256" key="17">
    <source>
        <dbReference type="SAM" id="Phobius"/>
    </source>
</evidence>
<keyword evidence="11" id="KW-0325">Glycoprotein</keyword>
<keyword evidence="14" id="KW-0109">Calcium transport</keyword>
<feature type="binding site" evidence="14">
    <location>
        <position position="624"/>
    </location>
    <ligand>
        <name>Ca(2+)</name>
        <dbReference type="ChEBI" id="CHEBI:29108"/>
        <label>2</label>
    </ligand>
</feature>
<protein>
    <recommendedName>
        <fullName evidence="22">Polycystic kidney disease 2-like 1 protein</fullName>
    </recommendedName>
</protein>
<feature type="transmembrane region" description="Helical" evidence="17">
    <location>
        <begin position="405"/>
        <end position="427"/>
    </location>
</feature>
<name>A0AAV2TTX1_CALDB</name>
<dbReference type="Pfam" id="PF08016">
    <property type="entry name" value="PKD_channel"/>
    <property type="match status" value="1"/>
</dbReference>
<feature type="domain" description="Polycystin cation channel PKD1/PKD2" evidence="18">
    <location>
        <begin position="319"/>
        <end position="544"/>
    </location>
</feature>
<evidence type="ECO:0000259" key="19">
    <source>
        <dbReference type="Pfam" id="PF20519"/>
    </source>
</evidence>
<feature type="transmembrane region" description="Helical" evidence="17">
    <location>
        <begin position="364"/>
        <end position="385"/>
    </location>
</feature>
<feature type="region of interest" description="Disordered" evidence="16">
    <location>
        <begin position="654"/>
        <end position="682"/>
    </location>
</feature>
<evidence type="ECO:0000256" key="9">
    <source>
        <dbReference type="ARBA" id="ARBA00023136"/>
    </source>
</evidence>
<keyword evidence="9 17" id="KW-0472">Membrane</keyword>
<feature type="transmembrane region" description="Helical" evidence="17">
    <location>
        <begin position="326"/>
        <end position="344"/>
    </location>
</feature>
<keyword evidence="12" id="KW-0966">Cell projection</keyword>
<dbReference type="InterPro" id="IPR046791">
    <property type="entry name" value="Polycystin_dom"/>
</dbReference>
<keyword evidence="14" id="KW-0106">Calcium</keyword>
<evidence type="ECO:0000256" key="5">
    <source>
        <dbReference type="ARBA" id="ARBA00022692"/>
    </source>
</evidence>
<evidence type="ECO:0000256" key="12">
    <source>
        <dbReference type="ARBA" id="ARBA00023273"/>
    </source>
</evidence>
<comment type="similarity">
    <text evidence="2">Belongs to the polycystin family.</text>
</comment>
<evidence type="ECO:0000256" key="10">
    <source>
        <dbReference type="ARBA" id="ARBA00023157"/>
    </source>
</evidence>
<dbReference type="PANTHER" id="PTHR10877:SF183">
    <property type="entry name" value="AT14535P-RELATED"/>
    <property type="match status" value="1"/>
</dbReference>
<keyword evidence="14" id="KW-0107">Calcium channel</keyword>
<keyword evidence="5 17" id="KW-0812">Transmembrane</keyword>
<gene>
    <name evidence="20" type="ORF">CDAUBV1_LOCUS13713</name>
</gene>
<dbReference type="FunFam" id="1.10.287.70:FF:000055">
    <property type="entry name" value="Polycystic kidney disease 2-like 1"/>
    <property type="match status" value="1"/>
</dbReference>
<comment type="caution">
    <text evidence="20">The sequence shown here is derived from an EMBL/GenBank/DDBJ whole genome shotgun (WGS) entry which is preliminary data.</text>
</comment>
<feature type="binding site" evidence="14">
    <location>
        <position position="622"/>
    </location>
    <ligand>
        <name>Ca(2+)</name>
        <dbReference type="ChEBI" id="CHEBI:29108"/>
        <label>2</label>
    </ligand>
</feature>
<evidence type="ECO:0008006" key="22">
    <source>
        <dbReference type="Google" id="ProtNLM"/>
    </source>
</evidence>
<dbReference type="GO" id="GO:0005262">
    <property type="term" value="F:calcium channel activity"/>
    <property type="evidence" value="ECO:0007669"/>
    <property type="project" value="UniProtKB-KW"/>
</dbReference>
<dbReference type="Pfam" id="PF20519">
    <property type="entry name" value="Polycystin_dom"/>
    <property type="match status" value="1"/>
</dbReference>
<feature type="region of interest" description="Disordered" evidence="16">
    <location>
        <begin position="732"/>
        <end position="754"/>
    </location>
</feature>
<evidence type="ECO:0000256" key="1">
    <source>
        <dbReference type="ARBA" id="ARBA00004272"/>
    </source>
</evidence>
<accession>A0AAV2TTX1</accession>
<keyword evidence="10" id="KW-1015">Disulfide bond</keyword>
<evidence type="ECO:0000256" key="11">
    <source>
        <dbReference type="ARBA" id="ARBA00023180"/>
    </source>
</evidence>
<dbReference type="PRINTS" id="PR01433">
    <property type="entry name" value="POLYCYSTIN2"/>
</dbReference>
<keyword evidence="7" id="KW-0175">Coiled coil</keyword>
<reference evidence="20" key="1">
    <citation type="submission" date="2024-06" db="EMBL/GenBank/DDBJ databases">
        <authorList>
            <person name="Liu X."/>
            <person name="Lenzi L."/>
            <person name="Haldenby T S."/>
            <person name="Uol C."/>
        </authorList>
    </citation>
    <scope>NUCLEOTIDE SEQUENCE</scope>
</reference>
<evidence type="ECO:0000256" key="6">
    <source>
        <dbReference type="ARBA" id="ARBA00022989"/>
    </source>
</evidence>
<dbReference type="SUPFAM" id="SSF47473">
    <property type="entry name" value="EF-hand"/>
    <property type="match status" value="1"/>
</dbReference>
<keyword evidence="6 17" id="KW-1133">Transmembrane helix</keyword>
<dbReference type="Gene3D" id="1.20.5.340">
    <property type="match status" value="1"/>
</dbReference>
<proteinExistence type="inferred from homology"/>
<feature type="binding site" evidence="14">
    <location>
        <position position="633"/>
    </location>
    <ligand>
        <name>Ca(2+)</name>
        <dbReference type="ChEBI" id="CHEBI:29108"/>
        <label>2</label>
    </ligand>
</feature>
<evidence type="ECO:0000256" key="13">
    <source>
        <dbReference type="ARBA" id="ARBA00023303"/>
    </source>
</evidence>
<feature type="domain" description="Polycystin" evidence="19">
    <location>
        <begin position="117"/>
        <end position="317"/>
    </location>
</feature>
<dbReference type="Gene3D" id="1.10.287.70">
    <property type="match status" value="1"/>
</dbReference>
<dbReference type="Proteomes" id="UP001497525">
    <property type="component" value="Unassembled WGS sequence"/>
</dbReference>
<feature type="transmembrane region" description="Helical" evidence="17">
    <location>
        <begin position="447"/>
        <end position="469"/>
    </location>
</feature>
<feature type="binding site" evidence="14">
    <location>
        <position position="626"/>
    </location>
    <ligand>
        <name>Ca(2+)</name>
        <dbReference type="ChEBI" id="CHEBI:29108"/>
        <label>2</label>
    </ligand>
</feature>
<dbReference type="InterPro" id="IPR011992">
    <property type="entry name" value="EF-hand-dom_pair"/>
</dbReference>
<evidence type="ECO:0000256" key="15">
    <source>
        <dbReference type="PIRSR" id="PIRSR603915-2"/>
    </source>
</evidence>
<evidence type="ECO:0000256" key="4">
    <source>
        <dbReference type="ARBA" id="ARBA00022475"/>
    </source>
</evidence>
<evidence type="ECO:0000256" key="2">
    <source>
        <dbReference type="ARBA" id="ARBA00007200"/>
    </source>
</evidence>
<dbReference type="EMBL" id="CAXLJL010000534">
    <property type="protein sequence ID" value="CAL5138847.1"/>
    <property type="molecule type" value="Genomic_DNA"/>
</dbReference>
<dbReference type="InterPro" id="IPR027359">
    <property type="entry name" value="Volt_channel_dom_sf"/>
</dbReference>
<keyword evidence="8 14" id="KW-0406">Ion transport</keyword>
<evidence type="ECO:0000313" key="21">
    <source>
        <dbReference type="Proteomes" id="UP001497525"/>
    </source>
</evidence>
<evidence type="ECO:0000256" key="8">
    <source>
        <dbReference type="ARBA" id="ARBA00023065"/>
    </source>
</evidence>
<keyword evidence="4" id="KW-1003">Cell membrane</keyword>
<dbReference type="GO" id="GO:0060170">
    <property type="term" value="C:ciliary membrane"/>
    <property type="evidence" value="ECO:0007669"/>
    <property type="project" value="UniProtKB-SubCell"/>
</dbReference>
<evidence type="ECO:0000256" key="14">
    <source>
        <dbReference type="PIRSR" id="PIRSR603915-1"/>
    </source>
</evidence>
<feature type="compositionally biased region" description="Acidic residues" evidence="16">
    <location>
        <begin position="739"/>
        <end position="754"/>
    </location>
</feature>
<keyword evidence="13 14" id="KW-0407">Ion channel</keyword>
<evidence type="ECO:0000256" key="7">
    <source>
        <dbReference type="ARBA" id="ARBA00023054"/>
    </source>
</evidence>
<dbReference type="GO" id="GO:0005509">
    <property type="term" value="F:calcium ion binding"/>
    <property type="evidence" value="ECO:0007669"/>
    <property type="project" value="InterPro"/>
</dbReference>
<dbReference type="InterPro" id="IPR013122">
    <property type="entry name" value="PKD1_2_channel"/>
</dbReference>
<evidence type="ECO:0000259" key="18">
    <source>
        <dbReference type="Pfam" id="PF08016"/>
    </source>
</evidence>
<evidence type="ECO:0000256" key="16">
    <source>
        <dbReference type="SAM" id="MobiDB-lite"/>
    </source>
</evidence>
<dbReference type="InterPro" id="IPR003915">
    <property type="entry name" value="PKD_2"/>
</dbReference>
<feature type="transmembrane region" description="Helical" evidence="17">
    <location>
        <begin position="510"/>
        <end position="537"/>
    </location>
</feature>
<dbReference type="Gene3D" id="1.10.238.10">
    <property type="entry name" value="EF-hand"/>
    <property type="match status" value="1"/>
</dbReference>
<dbReference type="InterPro" id="IPR051223">
    <property type="entry name" value="Polycystin"/>
</dbReference>
<dbReference type="Gene3D" id="1.20.120.350">
    <property type="entry name" value="Voltage-gated potassium channels. Chain C"/>
    <property type="match status" value="1"/>
</dbReference>
<evidence type="ECO:0000256" key="3">
    <source>
        <dbReference type="ARBA" id="ARBA00022448"/>
    </source>
</evidence>
<dbReference type="PANTHER" id="PTHR10877">
    <property type="entry name" value="POLYCYSTIN FAMILY MEMBER"/>
    <property type="match status" value="1"/>
</dbReference>